<name>A0A565CHB3_9BRAS</name>
<evidence type="ECO:0000313" key="2">
    <source>
        <dbReference type="Proteomes" id="UP000489600"/>
    </source>
</evidence>
<dbReference type="AlphaFoldDB" id="A0A565CHB3"/>
<proteinExistence type="predicted"/>
<accession>A0A565CHB3</accession>
<keyword evidence="2" id="KW-1185">Reference proteome</keyword>
<dbReference type="OrthoDB" id="642536at2759"/>
<gene>
    <name evidence="1" type="ORF">ANE_LOCUS23517</name>
</gene>
<dbReference type="Proteomes" id="UP000489600">
    <property type="component" value="Unassembled WGS sequence"/>
</dbReference>
<dbReference type="EMBL" id="CABITT030000008">
    <property type="protein sequence ID" value="VVB13073.1"/>
    <property type="molecule type" value="Genomic_DNA"/>
</dbReference>
<comment type="caution">
    <text evidence="1">The sequence shown here is derived from an EMBL/GenBank/DDBJ whole genome shotgun (WGS) entry which is preliminary data.</text>
</comment>
<organism evidence="1 2">
    <name type="scientific">Arabis nemorensis</name>
    <dbReference type="NCBI Taxonomy" id="586526"/>
    <lineage>
        <taxon>Eukaryota</taxon>
        <taxon>Viridiplantae</taxon>
        <taxon>Streptophyta</taxon>
        <taxon>Embryophyta</taxon>
        <taxon>Tracheophyta</taxon>
        <taxon>Spermatophyta</taxon>
        <taxon>Magnoliopsida</taxon>
        <taxon>eudicotyledons</taxon>
        <taxon>Gunneridae</taxon>
        <taxon>Pentapetalae</taxon>
        <taxon>rosids</taxon>
        <taxon>malvids</taxon>
        <taxon>Brassicales</taxon>
        <taxon>Brassicaceae</taxon>
        <taxon>Arabideae</taxon>
        <taxon>Arabis</taxon>
    </lineage>
</organism>
<reference evidence="1" key="1">
    <citation type="submission" date="2019-07" db="EMBL/GenBank/DDBJ databases">
        <authorList>
            <person name="Dittberner H."/>
        </authorList>
    </citation>
    <scope>NUCLEOTIDE SEQUENCE [LARGE SCALE GENOMIC DNA]</scope>
</reference>
<protein>
    <submittedName>
        <fullName evidence="1">Uncharacterized protein</fullName>
    </submittedName>
</protein>
<sequence length="85" mass="9796">MIYSVRDHKFYLNKRLKGKYNGPIDFVDTSSGFPQMSLYQPSLIDPDSDSPFSDIPESRLEQLYSATMAQHIVESPSGEIFIVYW</sequence>
<evidence type="ECO:0000313" key="1">
    <source>
        <dbReference type="EMBL" id="VVB13073.1"/>
    </source>
</evidence>